<dbReference type="Gene3D" id="1.25.40.10">
    <property type="entry name" value="Tetratricopeptide repeat domain"/>
    <property type="match status" value="1"/>
</dbReference>
<reference evidence="1" key="1">
    <citation type="submission" date="2021-02" db="EMBL/GenBank/DDBJ databases">
        <title>Metagenome analyses of Stigonema ocellatum DSM 106950, Chlorogloea purpurea SAG 13.99 and Gomphosphaeria aponina DSM 107014.</title>
        <authorList>
            <person name="Marter P."/>
            <person name="Huang S."/>
        </authorList>
    </citation>
    <scope>NUCLEOTIDE SEQUENCE</scope>
    <source>
        <strain evidence="1">JP213</strain>
    </source>
</reference>
<dbReference type="InterPro" id="IPR011990">
    <property type="entry name" value="TPR-like_helical_dom_sf"/>
</dbReference>
<name>A0A941GXK7_9CHRO</name>
<evidence type="ECO:0000313" key="2">
    <source>
        <dbReference type="Proteomes" id="UP000767446"/>
    </source>
</evidence>
<proteinExistence type="predicted"/>
<sequence length="139" mass="15558">MTESITTLFESSLKRYQAGEKAETLIPVFAKICARLPKNAMAWNCLAWLYLLVDKPNQALKAAKKSVKLDGKSAGGRINLALAMLDVGETGVRPHIQAAQQMMRLDSEVRSSVTENIEDGLTRKPEWDSLRRVKNWLTN</sequence>
<comment type="caution">
    <text evidence="1">The sequence shown here is derived from an EMBL/GenBank/DDBJ whole genome shotgun (WGS) entry which is preliminary data.</text>
</comment>
<dbReference type="SUPFAM" id="SSF48452">
    <property type="entry name" value="TPR-like"/>
    <property type="match status" value="1"/>
</dbReference>
<evidence type="ECO:0008006" key="3">
    <source>
        <dbReference type="Google" id="ProtNLM"/>
    </source>
</evidence>
<dbReference type="Pfam" id="PF13431">
    <property type="entry name" value="TPR_17"/>
    <property type="match status" value="1"/>
</dbReference>
<organism evidence="1 2">
    <name type="scientific">Gomphosphaeria aponina SAG 52.96 = DSM 107014</name>
    <dbReference type="NCBI Taxonomy" id="1521640"/>
    <lineage>
        <taxon>Bacteria</taxon>
        <taxon>Bacillati</taxon>
        <taxon>Cyanobacteriota</taxon>
        <taxon>Cyanophyceae</taxon>
        <taxon>Oscillatoriophycideae</taxon>
        <taxon>Chroococcales</taxon>
        <taxon>Gomphosphaeriaceae</taxon>
        <taxon>Gomphosphaeria</taxon>
    </lineage>
</organism>
<protein>
    <recommendedName>
        <fullName evidence="3">TPR-like protein</fullName>
    </recommendedName>
</protein>
<gene>
    <name evidence="1" type="ORF">DSM107014_06935</name>
</gene>
<accession>A0A941GXK7</accession>
<evidence type="ECO:0000313" key="1">
    <source>
        <dbReference type="EMBL" id="MBR8827633.1"/>
    </source>
</evidence>
<dbReference type="EMBL" id="JADQBC010000037">
    <property type="protein sequence ID" value="MBR8827633.1"/>
    <property type="molecule type" value="Genomic_DNA"/>
</dbReference>
<dbReference type="AlphaFoldDB" id="A0A941GXK7"/>
<dbReference type="Proteomes" id="UP000767446">
    <property type="component" value="Unassembled WGS sequence"/>
</dbReference>